<dbReference type="CDD" id="cd00796">
    <property type="entry name" value="INT_Rci_Hp1_C"/>
    <property type="match status" value="1"/>
</dbReference>
<dbReference type="AlphaFoldDB" id="A0A084Y2G8"/>
<dbReference type="SUPFAM" id="SSF56349">
    <property type="entry name" value="DNA breaking-rejoining enzymes"/>
    <property type="match status" value="1"/>
</dbReference>
<dbReference type="InterPro" id="IPR010998">
    <property type="entry name" value="Integrase_recombinase_N"/>
</dbReference>
<accession>A0A084Y2G8</accession>
<dbReference type="InterPro" id="IPR002104">
    <property type="entry name" value="Integrase_catalytic"/>
</dbReference>
<dbReference type="STRING" id="1457154.CAPSK01_001767"/>
<gene>
    <name evidence="6" type="ORF">CAPSK01_001767</name>
</gene>
<dbReference type="GO" id="GO:0006310">
    <property type="term" value="P:DNA recombination"/>
    <property type="evidence" value="ECO:0007669"/>
    <property type="project" value="UniProtKB-KW"/>
</dbReference>
<evidence type="ECO:0000256" key="4">
    <source>
        <dbReference type="ARBA" id="ARBA00023172"/>
    </source>
</evidence>
<sequence length="333" mass="37531">MSLYQVKGSSVWYVSITHDGCRVRHSTGTSDRREAQEYHDKIRAELWRGTALGERKKVDRTWSEAAEVWMRAAARSQSDAYRLRWISERWRGKRLADIDADAFDALLDARGDLSAGTINRYIAQIVAIMNVARRRGWIDKLPILDRRPEPPGRIARITVAQWHALQDALPTHLRQMARFAIATGLRRHNVTHLEWPQIDLDRAVAFVDADETKSGSAIGVPLSDEAVAVLREQVGAHPVIVFPYRGKPVFKTSTRAWRHACEAAGVPDLTWHDLRHIWASAHMMAGTSLAELLALGGWKTPRMGLRYAHLSPEHLAGVAGNSRLVDVEKKRKA</sequence>
<feature type="domain" description="Tyr recombinase" evidence="5">
    <location>
        <begin position="152"/>
        <end position="320"/>
    </location>
</feature>
<dbReference type="PANTHER" id="PTHR30349:SF64">
    <property type="entry name" value="PROPHAGE INTEGRASE INTD-RELATED"/>
    <property type="match status" value="1"/>
</dbReference>
<comment type="caution">
    <text evidence="6">The sequence shown here is derived from an EMBL/GenBank/DDBJ whole genome shotgun (WGS) entry which is preliminary data.</text>
</comment>
<comment type="similarity">
    <text evidence="1">Belongs to the 'phage' integrase family.</text>
</comment>
<organism evidence="6 7">
    <name type="scientific">Candidatus Accumulibacter vicinus</name>
    <dbReference type="NCBI Taxonomy" id="2954382"/>
    <lineage>
        <taxon>Bacteria</taxon>
        <taxon>Pseudomonadati</taxon>
        <taxon>Pseudomonadota</taxon>
        <taxon>Betaproteobacteria</taxon>
        <taxon>Candidatus Accumulibacter</taxon>
    </lineage>
</organism>
<dbReference type="PROSITE" id="PS51898">
    <property type="entry name" value="TYR_RECOMBINASE"/>
    <property type="match status" value="1"/>
</dbReference>
<dbReference type="EMBL" id="JDSS02000019">
    <property type="protein sequence ID" value="KFB68912.1"/>
    <property type="molecule type" value="Genomic_DNA"/>
</dbReference>
<evidence type="ECO:0000256" key="2">
    <source>
        <dbReference type="ARBA" id="ARBA00022908"/>
    </source>
</evidence>
<evidence type="ECO:0000313" key="7">
    <source>
        <dbReference type="Proteomes" id="UP000019812"/>
    </source>
</evidence>
<proteinExistence type="inferred from homology"/>
<keyword evidence="3" id="KW-0238">DNA-binding</keyword>
<dbReference type="PANTHER" id="PTHR30349">
    <property type="entry name" value="PHAGE INTEGRASE-RELATED"/>
    <property type="match status" value="1"/>
</dbReference>
<protein>
    <submittedName>
        <fullName evidence="6">Integrase</fullName>
    </submittedName>
</protein>
<evidence type="ECO:0000259" key="5">
    <source>
        <dbReference type="PROSITE" id="PS51898"/>
    </source>
</evidence>
<evidence type="ECO:0000256" key="1">
    <source>
        <dbReference type="ARBA" id="ARBA00008857"/>
    </source>
</evidence>
<dbReference type="Gene3D" id="1.10.150.130">
    <property type="match status" value="1"/>
</dbReference>
<keyword evidence="4" id="KW-0233">DNA recombination</keyword>
<evidence type="ECO:0000313" key="6">
    <source>
        <dbReference type="EMBL" id="KFB68912.1"/>
    </source>
</evidence>
<dbReference type="Proteomes" id="UP000019812">
    <property type="component" value="Unassembled WGS sequence"/>
</dbReference>
<dbReference type="GO" id="GO:0015074">
    <property type="term" value="P:DNA integration"/>
    <property type="evidence" value="ECO:0007669"/>
    <property type="project" value="UniProtKB-KW"/>
</dbReference>
<dbReference type="InterPro" id="IPR011010">
    <property type="entry name" value="DNA_brk_join_enz"/>
</dbReference>
<evidence type="ECO:0000256" key="3">
    <source>
        <dbReference type="ARBA" id="ARBA00023125"/>
    </source>
</evidence>
<dbReference type="GO" id="GO:0003677">
    <property type="term" value="F:DNA binding"/>
    <property type="evidence" value="ECO:0007669"/>
    <property type="project" value="UniProtKB-KW"/>
</dbReference>
<dbReference type="Pfam" id="PF00589">
    <property type="entry name" value="Phage_integrase"/>
    <property type="match status" value="1"/>
</dbReference>
<dbReference type="Gene3D" id="1.10.443.10">
    <property type="entry name" value="Intergrase catalytic core"/>
    <property type="match status" value="1"/>
</dbReference>
<reference evidence="6 7" key="1">
    <citation type="submission" date="2014-07" db="EMBL/GenBank/DDBJ databases">
        <title>Expanding our view of genomic diversity in Candidatus Accumulibacter clades.</title>
        <authorList>
            <person name="Skennerton C.T."/>
            <person name="Barr J.J."/>
            <person name="Slater F.R."/>
            <person name="Bond P.L."/>
            <person name="Tyson G.W."/>
        </authorList>
    </citation>
    <scope>NUCLEOTIDE SEQUENCE [LARGE SCALE GENOMIC DNA]</scope>
    <source>
        <strain evidence="7">SK-01</strain>
    </source>
</reference>
<dbReference type="InterPro" id="IPR013762">
    <property type="entry name" value="Integrase-like_cat_sf"/>
</dbReference>
<name>A0A084Y2G8_9PROT</name>
<dbReference type="InterPro" id="IPR050090">
    <property type="entry name" value="Tyrosine_recombinase_XerCD"/>
</dbReference>
<keyword evidence="2" id="KW-0229">DNA integration</keyword>